<proteinExistence type="predicted"/>
<name>A0A2T2XG23_9FIRM</name>
<keyword evidence="2" id="KW-0808">Transferase</keyword>
<dbReference type="Gene3D" id="3.40.50.2000">
    <property type="entry name" value="Glycogen Phosphorylase B"/>
    <property type="match status" value="2"/>
</dbReference>
<protein>
    <submittedName>
        <fullName evidence="2">Glycosyl transferase family 1</fullName>
    </submittedName>
</protein>
<comment type="caution">
    <text evidence="2">The sequence shown here is derived from an EMBL/GenBank/DDBJ whole genome shotgun (WGS) entry which is preliminary data.</text>
</comment>
<feature type="domain" description="Glycosyltransferase subfamily 4-like N-terminal" evidence="1">
    <location>
        <begin position="12"/>
        <end position="173"/>
    </location>
</feature>
<dbReference type="SUPFAM" id="SSF53756">
    <property type="entry name" value="UDP-Glycosyltransferase/glycogen phosphorylase"/>
    <property type="match status" value="1"/>
</dbReference>
<evidence type="ECO:0000313" key="3">
    <source>
        <dbReference type="Proteomes" id="UP000242972"/>
    </source>
</evidence>
<dbReference type="Proteomes" id="UP000242972">
    <property type="component" value="Unassembled WGS sequence"/>
</dbReference>
<evidence type="ECO:0000259" key="1">
    <source>
        <dbReference type="Pfam" id="PF13439"/>
    </source>
</evidence>
<reference evidence="2 3" key="1">
    <citation type="journal article" date="2014" name="BMC Genomics">
        <title>Comparison of environmental and isolate Sulfobacillus genomes reveals diverse carbon, sulfur, nitrogen, and hydrogen metabolisms.</title>
        <authorList>
            <person name="Justice N.B."/>
            <person name="Norman A."/>
            <person name="Brown C.T."/>
            <person name="Singh A."/>
            <person name="Thomas B.C."/>
            <person name="Banfield J.F."/>
        </authorList>
    </citation>
    <scope>NUCLEOTIDE SEQUENCE [LARGE SCALE GENOMIC DNA]</scope>
    <source>
        <strain evidence="2">AMDSBA4</strain>
    </source>
</reference>
<dbReference type="AlphaFoldDB" id="A0A2T2XG23"/>
<dbReference type="EMBL" id="PXYW01000020">
    <property type="protein sequence ID" value="PSR33453.1"/>
    <property type="molecule type" value="Genomic_DNA"/>
</dbReference>
<dbReference type="Pfam" id="PF13439">
    <property type="entry name" value="Glyco_transf_4"/>
    <property type="match status" value="1"/>
</dbReference>
<dbReference type="GO" id="GO:0016740">
    <property type="term" value="F:transferase activity"/>
    <property type="evidence" value="ECO:0007669"/>
    <property type="project" value="UniProtKB-KW"/>
</dbReference>
<gene>
    <name evidence="2" type="ORF">C7B46_09835</name>
</gene>
<evidence type="ECO:0000313" key="2">
    <source>
        <dbReference type="EMBL" id="PSR33453.1"/>
    </source>
</evidence>
<sequence length="353" mass="39421">MKILELITGGEPGGAQRHVAELSQFLMGQGHQVVVAHGGGRWLADHLNNEIQVIYLEHLIRAPRIGSDIAAYQQIRGLLLQVKPDVVHCHSSKAGIIGRQAAWQAQVPSVYTAHGYVFVDPTRSWLQRKFYRYAEVWGARHSQATIVLSQRDLREAQAMAPWMPTYHIPNGVVPALALPTITRDIPRVGFMGRFSREKGLDWLIPLAERHREWQWSFAGDGDLRALVFNAVSRSPHLMWEGWVEDIAQWLQTIDVLVQPSWKEGMPYTIIDAMAHGVPVVATRVGAMPEVVAAVDDNLLVKPGDSLGLVSAIGYALEHQGRLRVNSFRYISRHLNRDVQLAKVSEVLQSVVGS</sequence>
<dbReference type="InterPro" id="IPR028098">
    <property type="entry name" value="Glyco_trans_4-like_N"/>
</dbReference>
<accession>A0A2T2XG23</accession>
<dbReference type="Pfam" id="PF13692">
    <property type="entry name" value="Glyco_trans_1_4"/>
    <property type="match status" value="1"/>
</dbReference>
<dbReference type="PANTHER" id="PTHR12526">
    <property type="entry name" value="GLYCOSYLTRANSFERASE"/>
    <property type="match status" value="1"/>
</dbReference>
<organism evidence="2 3">
    <name type="scientific">Sulfobacillus benefaciens</name>
    <dbReference type="NCBI Taxonomy" id="453960"/>
    <lineage>
        <taxon>Bacteria</taxon>
        <taxon>Bacillati</taxon>
        <taxon>Bacillota</taxon>
        <taxon>Clostridia</taxon>
        <taxon>Eubacteriales</taxon>
        <taxon>Clostridiales Family XVII. Incertae Sedis</taxon>
        <taxon>Sulfobacillus</taxon>
    </lineage>
</organism>